<feature type="region of interest" description="Disordered" evidence="1">
    <location>
        <begin position="146"/>
        <end position="165"/>
    </location>
</feature>
<keyword evidence="3" id="KW-1185">Reference proteome</keyword>
<dbReference type="Pfam" id="PF10604">
    <property type="entry name" value="Polyketide_cyc2"/>
    <property type="match status" value="1"/>
</dbReference>
<protein>
    <recommendedName>
        <fullName evidence="4">Activator of Hsp90 ATPase N-terminal domain-containing protein</fullName>
    </recommendedName>
</protein>
<dbReference type="InterPro" id="IPR019587">
    <property type="entry name" value="Polyketide_cyclase/dehydratase"/>
</dbReference>
<dbReference type="AlphaFoldDB" id="A0A2V1E9X1"/>
<evidence type="ECO:0008006" key="4">
    <source>
        <dbReference type="Google" id="ProtNLM"/>
    </source>
</evidence>
<dbReference type="Proteomes" id="UP000244855">
    <property type="component" value="Unassembled WGS sequence"/>
</dbReference>
<organism evidence="2 3">
    <name type="scientific">Periconia macrospinosa</name>
    <dbReference type="NCBI Taxonomy" id="97972"/>
    <lineage>
        <taxon>Eukaryota</taxon>
        <taxon>Fungi</taxon>
        <taxon>Dikarya</taxon>
        <taxon>Ascomycota</taxon>
        <taxon>Pezizomycotina</taxon>
        <taxon>Dothideomycetes</taxon>
        <taxon>Pleosporomycetidae</taxon>
        <taxon>Pleosporales</taxon>
        <taxon>Massarineae</taxon>
        <taxon>Periconiaceae</taxon>
        <taxon>Periconia</taxon>
    </lineage>
</organism>
<evidence type="ECO:0000256" key="1">
    <source>
        <dbReference type="SAM" id="MobiDB-lite"/>
    </source>
</evidence>
<dbReference type="EMBL" id="KZ805311">
    <property type="protein sequence ID" value="PVI06025.1"/>
    <property type="molecule type" value="Genomic_DNA"/>
</dbReference>
<name>A0A2V1E9X1_9PLEO</name>
<dbReference type="InterPro" id="IPR023393">
    <property type="entry name" value="START-like_dom_sf"/>
</dbReference>
<reference evidence="2 3" key="1">
    <citation type="journal article" date="2018" name="Sci. Rep.">
        <title>Comparative genomics provides insights into the lifestyle and reveals functional heterogeneity of dark septate endophytic fungi.</title>
        <authorList>
            <person name="Knapp D.G."/>
            <person name="Nemeth J.B."/>
            <person name="Barry K."/>
            <person name="Hainaut M."/>
            <person name="Henrissat B."/>
            <person name="Johnson J."/>
            <person name="Kuo A."/>
            <person name="Lim J.H.P."/>
            <person name="Lipzen A."/>
            <person name="Nolan M."/>
            <person name="Ohm R.A."/>
            <person name="Tamas L."/>
            <person name="Grigoriev I.V."/>
            <person name="Spatafora J.W."/>
            <person name="Nagy L.G."/>
            <person name="Kovacs G.M."/>
        </authorList>
    </citation>
    <scope>NUCLEOTIDE SEQUENCE [LARGE SCALE GENOMIC DNA]</scope>
    <source>
        <strain evidence="2 3">DSE2036</strain>
    </source>
</reference>
<evidence type="ECO:0000313" key="3">
    <source>
        <dbReference type="Proteomes" id="UP000244855"/>
    </source>
</evidence>
<dbReference type="CDD" id="cd07822">
    <property type="entry name" value="SRPBCC_4"/>
    <property type="match status" value="1"/>
</dbReference>
<sequence length="165" mass="18193">MGQVRTVTTSIEIAAKPSTVRSVFLNWSSYPSWTQRWTLTPLTPPDRAPPSLQTNDKIKVDLKGTVFRPTIVENTPTTFSWQGSLYGLFDGKHSFIFEESKVTPGGTTFVNKEEFTGLLTWFVREGSGGAEKAKVGFEAFNEDVKREAERVERGEGEGAGVGDGK</sequence>
<evidence type="ECO:0000313" key="2">
    <source>
        <dbReference type="EMBL" id="PVI06025.1"/>
    </source>
</evidence>
<feature type="compositionally biased region" description="Basic and acidic residues" evidence="1">
    <location>
        <begin position="146"/>
        <end position="156"/>
    </location>
</feature>
<dbReference type="OrthoDB" id="509124at2759"/>
<accession>A0A2V1E9X1</accession>
<gene>
    <name evidence="2" type="ORF">DM02DRAFT_668007</name>
</gene>
<dbReference type="Gene3D" id="3.30.530.20">
    <property type="match status" value="1"/>
</dbReference>
<dbReference type="STRING" id="97972.A0A2V1E9X1"/>
<dbReference type="PANTHER" id="PTHR36166">
    <property type="entry name" value="CHROMOSOME 9, WHOLE GENOME SHOTGUN SEQUENCE"/>
    <property type="match status" value="1"/>
</dbReference>
<dbReference type="PANTHER" id="PTHR36166:SF1">
    <property type="entry name" value="SRPBCC DOMAIN-CONTAINING PROTEIN"/>
    <property type="match status" value="1"/>
</dbReference>
<proteinExistence type="predicted"/>
<dbReference type="SUPFAM" id="SSF55961">
    <property type="entry name" value="Bet v1-like"/>
    <property type="match status" value="1"/>
</dbReference>